<feature type="domain" description="RRP4 S1" evidence="8">
    <location>
        <begin position="86"/>
        <end position="157"/>
    </location>
</feature>
<dbReference type="InterPro" id="IPR036612">
    <property type="entry name" value="KH_dom_type_1_sf"/>
</dbReference>
<dbReference type="InterPro" id="IPR012340">
    <property type="entry name" value="NA-bd_OB-fold"/>
</dbReference>
<dbReference type="Gene3D" id="2.40.50.140">
    <property type="entry name" value="Nucleic acid-binding proteins"/>
    <property type="match status" value="1"/>
</dbReference>
<evidence type="ECO:0000313" key="9">
    <source>
        <dbReference type="EMBL" id="MBA4622072.1"/>
    </source>
</evidence>
<dbReference type="FunFam" id="2.40.50.140:FF:000038">
    <property type="entry name" value="Exosome complex component RRP4"/>
    <property type="match status" value="1"/>
</dbReference>
<dbReference type="CDD" id="cd22525">
    <property type="entry name" value="KH-I_Rrp4_eukar"/>
    <property type="match status" value="1"/>
</dbReference>
<evidence type="ECO:0000256" key="4">
    <source>
        <dbReference type="ARBA" id="ARBA00022835"/>
    </source>
</evidence>
<reference evidence="9" key="2">
    <citation type="submission" date="2020-07" db="EMBL/GenBank/DDBJ databases">
        <authorList>
            <person name="Vera ALvarez R."/>
            <person name="Arias-Moreno D.M."/>
            <person name="Jimenez-Jacinto V."/>
            <person name="Jimenez-Bremont J.F."/>
            <person name="Swaminathan K."/>
            <person name="Moose S.P."/>
            <person name="Guerrero-Gonzalez M.L."/>
            <person name="Marino-Ramirez L."/>
            <person name="Landsman D."/>
            <person name="Rodriguez-Kessler M."/>
            <person name="Delgado-Sanchez P."/>
        </authorList>
    </citation>
    <scope>NUCLEOTIDE SEQUENCE</scope>
    <source>
        <tissue evidence="9">Cladode</tissue>
    </source>
</reference>
<dbReference type="Pfam" id="PF15985">
    <property type="entry name" value="KH_6"/>
    <property type="match status" value="1"/>
</dbReference>
<proteinExistence type="inferred from homology"/>
<dbReference type="GO" id="GO:0003723">
    <property type="term" value="F:RNA binding"/>
    <property type="evidence" value="ECO:0007669"/>
    <property type="project" value="UniProtKB-KW"/>
</dbReference>
<dbReference type="SUPFAM" id="SSF54791">
    <property type="entry name" value="Eukaryotic type KH-domain (KH-domain type I)"/>
    <property type="match status" value="1"/>
</dbReference>
<name>A0A7C8YML5_OPUST</name>
<accession>A0A7C8YML5</accession>
<keyword evidence="4" id="KW-0271">Exosome</keyword>
<evidence type="ECO:0000259" key="8">
    <source>
        <dbReference type="Pfam" id="PF21266"/>
    </source>
</evidence>
<organism evidence="9">
    <name type="scientific">Opuntia streptacantha</name>
    <name type="common">Prickly pear cactus</name>
    <name type="synonym">Opuntia cardona</name>
    <dbReference type="NCBI Taxonomy" id="393608"/>
    <lineage>
        <taxon>Eukaryota</taxon>
        <taxon>Viridiplantae</taxon>
        <taxon>Streptophyta</taxon>
        <taxon>Embryophyta</taxon>
        <taxon>Tracheophyta</taxon>
        <taxon>Spermatophyta</taxon>
        <taxon>Magnoliopsida</taxon>
        <taxon>eudicotyledons</taxon>
        <taxon>Gunneridae</taxon>
        <taxon>Pentapetalae</taxon>
        <taxon>Caryophyllales</taxon>
        <taxon>Cactineae</taxon>
        <taxon>Cactaceae</taxon>
        <taxon>Opuntioideae</taxon>
        <taxon>Opuntia</taxon>
    </lineage>
</organism>
<dbReference type="GO" id="GO:0071051">
    <property type="term" value="P:poly(A)-dependent snoRNA 3'-end processing"/>
    <property type="evidence" value="ECO:0007669"/>
    <property type="project" value="TreeGrafter"/>
</dbReference>
<evidence type="ECO:0000259" key="7">
    <source>
        <dbReference type="Pfam" id="PF15985"/>
    </source>
</evidence>
<feature type="domain" description="K Homology" evidence="7">
    <location>
        <begin position="180"/>
        <end position="218"/>
    </location>
</feature>
<evidence type="ECO:0000256" key="1">
    <source>
        <dbReference type="ARBA" id="ARBA00004123"/>
    </source>
</evidence>
<dbReference type="GO" id="GO:0000176">
    <property type="term" value="C:nuclear exosome (RNase complex)"/>
    <property type="evidence" value="ECO:0007669"/>
    <property type="project" value="TreeGrafter"/>
</dbReference>
<comment type="similarity">
    <text evidence="2">Belongs to the RRP4 family.</text>
</comment>
<dbReference type="SUPFAM" id="SSF50249">
    <property type="entry name" value="Nucleic acid-binding proteins"/>
    <property type="match status" value="1"/>
</dbReference>
<keyword evidence="6" id="KW-0539">Nucleus</keyword>
<protein>
    <submittedName>
        <fullName evidence="9">Uncharacterized protein</fullName>
    </submittedName>
</protein>
<dbReference type="AlphaFoldDB" id="A0A7C8YML5"/>
<dbReference type="GO" id="GO:0071038">
    <property type="term" value="P:TRAMP-dependent tRNA surveillance pathway"/>
    <property type="evidence" value="ECO:0007669"/>
    <property type="project" value="TreeGrafter"/>
</dbReference>
<evidence type="ECO:0000256" key="2">
    <source>
        <dbReference type="ARBA" id="ARBA00009155"/>
    </source>
</evidence>
<keyword evidence="5" id="KW-0694">RNA-binding</keyword>
<dbReference type="GO" id="GO:0071035">
    <property type="term" value="P:nuclear polyadenylation-dependent rRNA catabolic process"/>
    <property type="evidence" value="ECO:0007669"/>
    <property type="project" value="TreeGrafter"/>
</dbReference>
<dbReference type="InterPro" id="IPR048565">
    <property type="entry name" value="S1_RRP4"/>
</dbReference>
<comment type="subcellular location">
    <subcellularLocation>
        <location evidence="1">Nucleus</location>
    </subcellularLocation>
</comment>
<dbReference type="PANTHER" id="PTHR21321">
    <property type="entry name" value="PNAS-3 RELATED"/>
    <property type="match status" value="1"/>
</dbReference>
<dbReference type="SUPFAM" id="SSF110324">
    <property type="entry name" value="Ribosomal L27 protein-like"/>
    <property type="match status" value="1"/>
</dbReference>
<dbReference type="GO" id="GO:0000467">
    <property type="term" value="P:exonucleolytic trimming to generate mature 3'-end of 5.8S rRNA from tricistronic rRNA transcript (SSU-rRNA, 5.8S rRNA, LSU-rRNA)"/>
    <property type="evidence" value="ECO:0007669"/>
    <property type="project" value="TreeGrafter"/>
</dbReference>
<reference evidence="9" key="1">
    <citation type="journal article" date="2013" name="J. Plant Res.">
        <title>Effect of fungi and light on seed germination of three Opuntia species from semiarid lands of central Mexico.</title>
        <authorList>
            <person name="Delgado-Sanchez P."/>
            <person name="Jimenez-Bremont J.F."/>
            <person name="Guerrero-Gonzalez Mde L."/>
            <person name="Flores J."/>
        </authorList>
    </citation>
    <scope>NUCLEOTIDE SEQUENCE</scope>
    <source>
        <tissue evidence="9">Cladode</tissue>
    </source>
</reference>
<dbReference type="CDD" id="cd05789">
    <property type="entry name" value="S1_Rrp4"/>
    <property type="match status" value="1"/>
</dbReference>
<sequence length="328" mass="37265">MREIQLPLNQTQKIRLQRALEKLESLSSKLTSNATVTIADPIPVNYEDGVLKGHGTSELDGQVVATLCGVVERVNKLVYVRSLRSRYKPETGDIIVGRVVEVAQKRWRLEINSNQDAVLMLSSVTLPDGIQRRRTAVDELNMRNIFEENDVISAEVRNLQHDGTLQLHARSDKYGKLERGQLLSVSSYLVKRRKQHFHQLDQYGVLLILGCNGYVWVGELVEAKDRMEVDQVNQSEEANMKPCSYMSLEETEPNYTPLETRRNICRIANAVRVLSILGFNITIEVILEIFELSISENVDVHDMLGAEFCVRVAEKEADRRSMATKRKG</sequence>
<dbReference type="PANTHER" id="PTHR21321:SF4">
    <property type="entry name" value="EXOSOME COMPLEX COMPONENT RRP4"/>
    <property type="match status" value="1"/>
</dbReference>
<evidence type="ECO:0000256" key="3">
    <source>
        <dbReference type="ARBA" id="ARBA00022552"/>
    </source>
</evidence>
<dbReference type="InterPro" id="IPR004088">
    <property type="entry name" value="KH_dom_type_1"/>
</dbReference>
<dbReference type="EMBL" id="GISG01036925">
    <property type="protein sequence ID" value="MBA4622072.1"/>
    <property type="molecule type" value="Transcribed_RNA"/>
</dbReference>
<dbReference type="Gene3D" id="2.40.50.100">
    <property type="match status" value="1"/>
</dbReference>
<dbReference type="GO" id="GO:0034475">
    <property type="term" value="P:U4 snRNA 3'-end processing"/>
    <property type="evidence" value="ECO:0007669"/>
    <property type="project" value="TreeGrafter"/>
</dbReference>
<keyword evidence="3" id="KW-0698">rRNA processing</keyword>
<dbReference type="GO" id="GO:0071034">
    <property type="term" value="P:CUT catabolic process"/>
    <property type="evidence" value="ECO:0007669"/>
    <property type="project" value="TreeGrafter"/>
</dbReference>
<dbReference type="Pfam" id="PF21266">
    <property type="entry name" value="S1_RRP4"/>
    <property type="match status" value="1"/>
</dbReference>
<evidence type="ECO:0000256" key="6">
    <source>
        <dbReference type="ARBA" id="ARBA00023242"/>
    </source>
</evidence>
<dbReference type="InterPro" id="IPR026699">
    <property type="entry name" value="Exosome_RNA_bind1/RRP40/RRP4"/>
</dbReference>
<evidence type="ECO:0000256" key="5">
    <source>
        <dbReference type="ARBA" id="ARBA00022884"/>
    </source>
</evidence>
<dbReference type="GO" id="GO:0000177">
    <property type="term" value="C:cytoplasmic exosome (RNase complex)"/>
    <property type="evidence" value="ECO:0007669"/>
    <property type="project" value="TreeGrafter"/>
</dbReference>